<keyword evidence="1 8" id="KW-0597">Phosphoprotein</keyword>
<dbReference type="SUPFAM" id="SSF52172">
    <property type="entry name" value="CheY-like"/>
    <property type="match status" value="1"/>
</dbReference>
<dbReference type="GO" id="GO:0006355">
    <property type="term" value="P:regulation of DNA-templated transcription"/>
    <property type="evidence" value="ECO:0007669"/>
    <property type="project" value="InterPro"/>
</dbReference>
<dbReference type="InterPro" id="IPR001789">
    <property type="entry name" value="Sig_transdc_resp-reg_receiver"/>
</dbReference>
<keyword evidence="5" id="KW-0238">DNA-binding</keyword>
<dbReference type="FunFam" id="3.40.50.300:FF:000006">
    <property type="entry name" value="DNA-binding transcriptional regulator NtrC"/>
    <property type="match status" value="1"/>
</dbReference>
<feature type="modified residue" description="4-aspartylphosphate" evidence="8">
    <location>
        <position position="54"/>
    </location>
</feature>
<sequence length="477" mass="52154">MSSHRVLVVDDEQGIRGALGQLLEYEGYEVRTAANAVDGLAEYERFRPHLTFLDVKLPGIDGIEALKRLRERDPGATVVMISGHATIQTAVEATQLGAYDILEKPLDTDRILVLLRNALGHAVLAEENARLKQTIESRYEIVGRSYTIRALLDRIEKVAKTPARVLITGENGTGKELVARAIHRESTRAKRPFVEVNCAAIPSELIESELFGHMKGSFTGAVQDRAGKFEQADSGTLFLDEIGDMSLAAQAKVLRVLQDGVVTRIGGAKPIAVDVRVLAATNKNVEEEIAAGRFREDLYYRLNVVPIAVPALRERREDIPLLVAHFVQTLSAQDGLTPRTIAPDAVEALAALDWPGNVRELRNTIERLLILSNGPRIGVPDVERLVGARGSEATTLGSLADCRTFEEFKHAAEQAFLLAKLREYDWNVSETARGLDMPRSNLYKKIERYGLTREGGGGRLVVGDAAAAADAGPDDDD</sequence>
<dbReference type="EMBL" id="CADCTU010000621">
    <property type="protein sequence ID" value="CAA9338063.1"/>
    <property type="molecule type" value="Genomic_DNA"/>
</dbReference>
<evidence type="ECO:0000256" key="8">
    <source>
        <dbReference type="PROSITE-ProRule" id="PRU00169"/>
    </source>
</evidence>
<dbReference type="Gene3D" id="1.10.10.60">
    <property type="entry name" value="Homeodomain-like"/>
    <property type="match status" value="1"/>
</dbReference>
<keyword evidence="7" id="KW-0804">Transcription</keyword>
<dbReference type="Pfam" id="PF00158">
    <property type="entry name" value="Sigma54_activat"/>
    <property type="match status" value="1"/>
</dbReference>
<dbReference type="FunFam" id="1.10.8.60:FF:000014">
    <property type="entry name" value="DNA-binding transcriptional regulator NtrC"/>
    <property type="match status" value="1"/>
</dbReference>
<dbReference type="InterPro" id="IPR025944">
    <property type="entry name" value="Sigma_54_int_dom_CS"/>
</dbReference>
<evidence type="ECO:0000256" key="2">
    <source>
        <dbReference type="ARBA" id="ARBA00022741"/>
    </source>
</evidence>
<evidence type="ECO:0000256" key="4">
    <source>
        <dbReference type="ARBA" id="ARBA00023015"/>
    </source>
</evidence>
<dbReference type="PROSITE" id="PS00688">
    <property type="entry name" value="SIGMA54_INTERACT_3"/>
    <property type="match status" value="1"/>
</dbReference>
<keyword evidence="4" id="KW-0805">Transcription regulation</keyword>
<dbReference type="Pfam" id="PF00072">
    <property type="entry name" value="Response_reg"/>
    <property type="match status" value="1"/>
</dbReference>
<dbReference type="InterPro" id="IPR003593">
    <property type="entry name" value="AAA+_ATPase"/>
</dbReference>
<dbReference type="InterPro" id="IPR011006">
    <property type="entry name" value="CheY-like_superfamily"/>
</dbReference>
<evidence type="ECO:0000256" key="1">
    <source>
        <dbReference type="ARBA" id="ARBA00022553"/>
    </source>
</evidence>
<dbReference type="Gene3D" id="1.10.8.60">
    <property type="match status" value="1"/>
</dbReference>
<dbReference type="InterPro" id="IPR058031">
    <property type="entry name" value="AAA_lid_NorR"/>
</dbReference>
<feature type="domain" description="Response regulatory" evidence="10">
    <location>
        <begin position="5"/>
        <end position="119"/>
    </location>
</feature>
<dbReference type="SUPFAM" id="SSF52540">
    <property type="entry name" value="P-loop containing nucleoside triphosphate hydrolases"/>
    <property type="match status" value="1"/>
</dbReference>
<dbReference type="Gene3D" id="3.40.50.300">
    <property type="entry name" value="P-loop containing nucleotide triphosphate hydrolases"/>
    <property type="match status" value="1"/>
</dbReference>
<dbReference type="PANTHER" id="PTHR32071:SF17">
    <property type="entry name" value="TRANSCRIPTIONAL REGULATOR (NTRC FAMILY)"/>
    <property type="match status" value="1"/>
</dbReference>
<dbReference type="InterPro" id="IPR009057">
    <property type="entry name" value="Homeodomain-like_sf"/>
</dbReference>
<evidence type="ECO:0000259" key="9">
    <source>
        <dbReference type="PROSITE" id="PS50045"/>
    </source>
</evidence>
<dbReference type="GO" id="GO:0043565">
    <property type="term" value="F:sequence-specific DNA binding"/>
    <property type="evidence" value="ECO:0007669"/>
    <property type="project" value="InterPro"/>
</dbReference>
<keyword evidence="2" id="KW-0547">Nucleotide-binding</keyword>
<name>A0A6J4LNN1_9BACT</name>
<dbReference type="CDD" id="cd00009">
    <property type="entry name" value="AAA"/>
    <property type="match status" value="1"/>
</dbReference>
<protein>
    <submittedName>
        <fullName evidence="11">Response regulatory protein, sigma 54 related</fullName>
    </submittedName>
</protein>
<dbReference type="InterPro" id="IPR002197">
    <property type="entry name" value="HTH_Fis"/>
</dbReference>
<dbReference type="GO" id="GO:0000160">
    <property type="term" value="P:phosphorelay signal transduction system"/>
    <property type="evidence" value="ECO:0007669"/>
    <property type="project" value="InterPro"/>
</dbReference>
<dbReference type="InterPro" id="IPR027417">
    <property type="entry name" value="P-loop_NTPase"/>
</dbReference>
<dbReference type="InterPro" id="IPR002078">
    <property type="entry name" value="Sigma_54_int"/>
</dbReference>
<dbReference type="Pfam" id="PF02954">
    <property type="entry name" value="HTH_8"/>
    <property type="match status" value="1"/>
</dbReference>
<evidence type="ECO:0000256" key="3">
    <source>
        <dbReference type="ARBA" id="ARBA00022840"/>
    </source>
</evidence>
<evidence type="ECO:0000256" key="7">
    <source>
        <dbReference type="ARBA" id="ARBA00023163"/>
    </source>
</evidence>
<feature type="domain" description="Sigma-54 factor interaction" evidence="9">
    <location>
        <begin position="141"/>
        <end position="370"/>
    </location>
</feature>
<reference evidence="11" key="1">
    <citation type="submission" date="2020-02" db="EMBL/GenBank/DDBJ databases">
        <authorList>
            <person name="Meier V. D."/>
        </authorList>
    </citation>
    <scope>NUCLEOTIDE SEQUENCE</scope>
    <source>
        <strain evidence="11">AVDCRST_MAG11</strain>
    </source>
</reference>
<dbReference type="Gene3D" id="3.40.50.2300">
    <property type="match status" value="1"/>
</dbReference>
<keyword evidence="6" id="KW-0010">Activator</keyword>
<proteinExistence type="predicted"/>
<evidence type="ECO:0000259" key="10">
    <source>
        <dbReference type="PROSITE" id="PS50110"/>
    </source>
</evidence>
<dbReference type="CDD" id="cd17550">
    <property type="entry name" value="REC_NtrX-like"/>
    <property type="match status" value="1"/>
</dbReference>
<dbReference type="Pfam" id="PF25601">
    <property type="entry name" value="AAA_lid_14"/>
    <property type="match status" value="1"/>
</dbReference>
<gene>
    <name evidence="11" type="ORF">AVDCRST_MAG11-2827</name>
</gene>
<keyword evidence="3" id="KW-0067">ATP-binding</keyword>
<dbReference type="GO" id="GO:0005524">
    <property type="term" value="F:ATP binding"/>
    <property type="evidence" value="ECO:0007669"/>
    <property type="project" value="UniProtKB-KW"/>
</dbReference>
<dbReference type="AlphaFoldDB" id="A0A6J4LNN1"/>
<dbReference type="SUPFAM" id="SSF46689">
    <property type="entry name" value="Homeodomain-like"/>
    <property type="match status" value="1"/>
</dbReference>
<dbReference type="PANTHER" id="PTHR32071">
    <property type="entry name" value="TRANSCRIPTIONAL REGULATORY PROTEIN"/>
    <property type="match status" value="1"/>
</dbReference>
<dbReference type="SMART" id="SM00448">
    <property type="entry name" value="REC"/>
    <property type="match status" value="1"/>
</dbReference>
<organism evidence="11">
    <name type="scientific">uncultured Gemmatimonadaceae bacterium</name>
    <dbReference type="NCBI Taxonomy" id="246130"/>
    <lineage>
        <taxon>Bacteria</taxon>
        <taxon>Pseudomonadati</taxon>
        <taxon>Gemmatimonadota</taxon>
        <taxon>Gemmatimonadia</taxon>
        <taxon>Gemmatimonadales</taxon>
        <taxon>Gemmatimonadaceae</taxon>
        <taxon>environmental samples</taxon>
    </lineage>
</organism>
<evidence type="ECO:0000313" key="11">
    <source>
        <dbReference type="EMBL" id="CAA9338063.1"/>
    </source>
</evidence>
<evidence type="ECO:0000256" key="6">
    <source>
        <dbReference type="ARBA" id="ARBA00023159"/>
    </source>
</evidence>
<accession>A0A6J4LNN1</accession>
<dbReference type="SMART" id="SM00382">
    <property type="entry name" value="AAA"/>
    <property type="match status" value="1"/>
</dbReference>
<evidence type="ECO:0000256" key="5">
    <source>
        <dbReference type="ARBA" id="ARBA00023125"/>
    </source>
</evidence>
<dbReference type="PROSITE" id="PS50045">
    <property type="entry name" value="SIGMA54_INTERACT_4"/>
    <property type="match status" value="1"/>
</dbReference>
<dbReference type="PROSITE" id="PS50110">
    <property type="entry name" value="RESPONSE_REGULATORY"/>
    <property type="match status" value="1"/>
</dbReference>